<evidence type="ECO:0008006" key="8">
    <source>
        <dbReference type="Google" id="ProtNLM"/>
    </source>
</evidence>
<gene>
    <name evidence="6" type="ORF">FEM48_Zijuj12G0194900</name>
</gene>
<dbReference type="InterPro" id="IPR014756">
    <property type="entry name" value="Ig_E-set"/>
</dbReference>
<evidence type="ECO:0000256" key="1">
    <source>
        <dbReference type="ARBA" id="ARBA00006815"/>
    </source>
</evidence>
<evidence type="ECO:0000259" key="5">
    <source>
        <dbReference type="Pfam" id="PF23616"/>
    </source>
</evidence>
<dbReference type="Pfam" id="PF17135">
    <property type="entry name" value="Ribosomal_L18"/>
    <property type="match status" value="1"/>
</dbReference>
<dbReference type="Gene3D" id="3.100.10.10">
    <property type="match status" value="1"/>
</dbReference>
<dbReference type="GO" id="GO:0022625">
    <property type="term" value="C:cytosolic large ribosomal subunit"/>
    <property type="evidence" value="ECO:0007669"/>
    <property type="project" value="TreeGrafter"/>
</dbReference>
<dbReference type="GO" id="GO:0003729">
    <property type="term" value="F:mRNA binding"/>
    <property type="evidence" value="ECO:0007669"/>
    <property type="project" value="UniProtKB-ARBA"/>
</dbReference>
<dbReference type="InterPro" id="IPR000039">
    <property type="entry name" value="Ribosomal_eL18"/>
</dbReference>
<organism evidence="6 7">
    <name type="scientific">Ziziphus jujuba var. spinosa</name>
    <dbReference type="NCBI Taxonomy" id="714518"/>
    <lineage>
        <taxon>Eukaryota</taxon>
        <taxon>Viridiplantae</taxon>
        <taxon>Streptophyta</taxon>
        <taxon>Embryophyta</taxon>
        <taxon>Tracheophyta</taxon>
        <taxon>Spermatophyta</taxon>
        <taxon>Magnoliopsida</taxon>
        <taxon>eudicotyledons</taxon>
        <taxon>Gunneridae</taxon>
        <taxon>Pentapetalae</taxon>
        <taxon>rosids</taxon>
        <taxon>fabids</taxon>
        <taxon>Rosales</taxon>
        <taxon>Rhamnaceae</taxon>
        <taxon>Paliureae</taxon>
        <taxon>Ziziphus</taxon>
    </lineage>
</organism>
<dbReference type="Pfam" id="PF23616">
    <property type="entry name" value="Ig_GEX2_N"/>
    <property type="match status" value="2"/>
</dbReference>
<dbReference type="InterPro" id="IPR021131">
    <property type="entry name" value="Ribosomal_uL15/eL18"/>
</dbReference>
<dbReference type="SUPFAM" id="SSF52080">
    <property type="entry name" value="Ribosomal proteins L15p and L18e"/>
    <property type="match status" value="1"/>
</dbReference>
<dbReference type="EMBL" id="JAEACU010000012">
    <property type="protein sequence ID" value="KAH7513390.1"/>
    <property type="molecule type" value="Genomic_DNA"/>
</dbReference>
<dbReference type="Gene3D" id="2.60.40.10">
    <property type="entry name" value="Immunoglobulins"/>
    <property type="match status" value="2"/>
</dbReference>
<reference evidence="6" key="1">
    <citation type="journal article" date="2021" name="Front. Plant Sci.">
        <title>Chromosome-Scale Genome Assembly for Chinese Sour Jujube and Insights Into Its Genome Evolution and Domestication Signature.</title>
        <authorList>
            <person name="Shen L.-Y."/>
            <person name="Luo H."/>
            <person name="Wang X.-L."/>
            <person name="Wang X.-M."/>
            <person name="Qiu X.-J."/>
            <person name="Liu H."/>
            <person name="Zhou S.-S."/>
            <person name="Jia K.-H."/>
            <person name="Nie S."/>
            <person name="Bao Y.-T."/>
            <person name="Zhang R.-G."/>
            <person name="Yun Q.-Z."/>
            <person name="Chai Y.-H."/>
            <person name="Lu J.-Y."/>
            <person name="Li Y."/>
            <person name="Zhao S.-W."/>
            <person name="Mao J.-F."/>
            <person name="Jia S.-G."/>
            <person name="Mao Y.-M."/>
        </authorList>
    </citation>
    <scope>NUCLEOTIDE SEQUENCE</scope>
    <source>
        <strain evidence="6">AT0</strain>
        <tissue evidence="6">Leaf</tissue>
    </source>
</reference>
<dbReference type="GO" id="GO:0003735">
    <property type="term" value="F:structural constituent of ribosome"/>
    <property type="evidence" value="ECO:0007669"/>
    <property type="project" value="InterPro"/>
</dbReference>
<dbReference type="InterPro" id="IPR036227">
    <property type="entry name" value="Ribosomal_uL15/eL18_sf"/>
</dbReference>
<evidence type="ECO:0000313" key="6">
    <source>
        <dbReference type="EMBL" id="KAH7513390.1"/>
    </source>
</evidence>
<comment type="caution">
    <text evidence="6">The sequence shown here is derived from an EMBL/GenBank/DDBJ whole genome shotgun (WGS) entry which is preliminary data.</text>
</comment>
<comment type="similarity">
    <text evidence="1">Belongs to the eukaryotic ribosomal protein eL18 family.</text>
</comment>
<dbReference type="Pfam" id="PF17963">
    <property type="entry name" value="Big_9"/>
    <property type="match status" value="1"/>
</dbReference>
<proteinExistence type="inferred from homology"/>
<dbReference type="FunFam" id="3.100.10.10:FF:000001">
    <property type="entry name" value="60S ribosomal protein L18"/>
    <property type="match status" value="1"/>
</dbReference>
<keyword evidence="3" id="KW-0687">Ribonucleoprotein</keyword>
<dbReference type="Gene3D" id="2.60.40.3440">
    <property type="match status" value="1"/>
</dbReference>
<dbReference type="Proteomes" id="UP000813462">
    <property type="component" value="Unassembled WGS sequence"/>
</dbReference>
<protein>
    <recommendedName>
        <fullName evidence="8">Protein GAMETE EXPRESSED 2</fullName>
    </recommendedName>
</protein>
<feature type="domain" description="Large ribosomal subunit protein uL15/eL18" evidence="4">
    <location>
        <begin position="2"/>
        <end position="163"/>
    </location>
</feature>
<evidence type="ECO:0000313" key="7">
    <source>
        <dbReference type="Proteomes" id="UP000813462"/>
    </source>
</evidence>
<dbReference type="SUPFAM" id="SSF81296">
    <property type="entry name" value="E set domains"/>
    <property type="match status" value="1"/>
</dbReference>
<evidence type="ECO:0000256" key="2">
    <source>
        <dbReference type="ARBA" id="ARBA00022980"/>
    </source>
</evidence>
<keyword evidence="2" id="KW-0689">Ribosomal protein</keyword>
<dbReference type="InterPro" id="IPR013783">
    <property type="entry name" value="Ig-like_fold"/>
</dbReference>
<dbReference type="AlphaFoldDB" id="A0A978UF47"/>
<accession>A0A978UF47</accession>
<dbReference type="InterPro" id="IPR056434">
    <property type="entry name" value="Ig_GEX2_N"/>
</dbReference>
<dbReference type="PANTHER" id="PTHR10934">
    <property type="entry name" value="60S RIBOSOMAL PROTEIN L18"/>
    <property type="match status" value="1"/>
</dbReference>
<evidence type="ECO:0000259" key="4">
    <source>
        <dbReference type="Pfam" id="PF17135"/>
    </source>
</evidence>
<sequence>MGIDLVAGGKSKRTKRLAPKSDDIYLKLIVKVCPFFWFLVRRTGSKFNAVILKRLFMSKTNKAPLSLSRLIRFMKGKEGKIAVIVGTVTDDIRVHEVPALKVTALRFTETARARIEKAGGECLTFDQLALRAPLGQNTVLLRGPKNAREAVKHFGRAPENATKPEFAFSWLDDKDTFKAGDIATIRIKVLTNFDKLDKRTFKPILSVNGKLGNSSYVSGVLTDFGGDPGNWKLYFTTITSGLFNVIINEDHYEVLDSSLHFQVEPGKIYPSVCVASWMGYVNEFEAGSKARLLVLPKDAFGNNITNTSEDPSLHNFTVSAFYTNGSIASVPNISYVGWNEYGYIILEFVVVIAGNQFLNVHGGNQTLNGSPLPFKVNPGPLEVSNCVAKWNYEPNAWQLLSKMEIFIHQQDQHGNLVPGLYLFDAEVVEKETNLSIPVADLHFKEVKAGIQLFSFSNTEPGNFLLTISDMKHKKRISNMPYAYTVFVGYCNGSNSIVNGSGLNNSTAGEIAYFSVYLNDIYHYPSPVEVERLQVEIVREIDSYGVQPTIYPIQIVNESTAERGLRYGINGEIEIAPAPSFDPVQSIGSSTIVATAFNVVYTPQRSGIYRILVSCGNIILNGGHSFIKEVRAGEVNISLSGVVKFSPKVPKMIMNEVVAQLMDSFSNPVLSQQSRLKLEIASINASGFSSGMFLDNNDGSYTGHYLAEGEYFPRAYSDNISVWEDESIAFDALENDYIAGDNASILNFSQPIHGSLLQYGRLFRYTPCKDYYGNDTFEYTISDINGNLATAAVSISVLTIPPQFVSFPSELQATEDMISPRFGGFAGFEIRYSDMMENISVKLSARSGTVLLSPMLMQFWSPWSGFSIYRGDEEANGLVMEGTVEVVNFALKSIQYFGNENFYGRDTVRVSMRNRNGVNNLDIPVIVEPINDPPFINVPELIMLKSNEDETLIYDEKRDKFDFSIGDPDLRGFPASESLFMVTFSVEVNDGFLVTNLPSELINTTELKMKNSYQWQPLQTYVAISKHFMVKANGVRFRGTISDCNSVMKQLSYEGGEHGAVLTVTVNDMGNYGCYPDCADKISVPLYTEASINLIRRKPINSVVAHGTNCADVTCKILQKEFHVKKGFSLGG</sequence>
<dbReference type="PANTHER" id="PTHR10934:SF25">
    <property type="entry name" value="LARGE RIBOSOMAL SUBUNIT PROTEIN EL18X-RELATED"/>
    <property type="match status" value="1"/>
</dbReference>
<feature type="domain" description="GEX2 N-terminal Ig-like" evidence="5">
    <location>
        <begin position="271"/>
        <end position="376"/>
    </location>
</feature>
<evidence type="ECO:0000256" key="3">
    <source>
        <dbReference type="ARBA" id="ARBA00023274"/>
    </source>
</evidence>
<dbReference type="GO" id="GO:0006412">
    <property type="term" value="P:translation"/>
    <property type="evidence" value="ECO:0007669"/>
    <property type="project" value="InterPro"/>
</dbReference>
<name>A0A978UF47_ZIZJJ</name>
<feature type="domain" description="GEX2 N-terminal Ig-like" evidence="5">
    <location>
        <begin position="164"/>
        <end position="263"/>
    </location>
</feature>